<dbReference type="AlphaFoldDB" id="A0A6B3SVB6"/>
<dbReference type="Pfam" id="PF13540">
    <property type="entry name" value="RCC1_2"/>
    <property type="match status" value="6"/>
</dbReference>
<protein>
    <recommendedName>
        <fullName evidence="4">Chromosome condensation regulator RCC1</fullName>
    </recommendedName>
</protein>
<evidence type="ECO:0008006" key="4">
    <source>
        <dbReference type="Google" id="ProtNLM"/>
    </source>
</evidence>
<dbReference type="InterPro" id="IPR000408">
    <property type="entry name" value="Reg_chr_condens"/>
</dbReference>
<comment type="caution">
    <text evidence="2">The sequence shown here is derived from an EMBL/GenBank/DDBJ whole genome shotgun (WGS) entry which is preliminary data.</text>
</comment>
<evidence type="ECO:0000256" key="1">
    <source>
        <dbReference type="ARBA" id="ARBA00022737"/>
    </source>
</evidence>
<dbReference type="EMBL" id="JAAIVB010000085">
    <property type="protein sequence ID" value="NEX64677.1"/>
    <property type="molecule type" value="Genomic_DNA"/>
</dbReference>
<dbReference type="Proteomes" id="UP000482155">
    <property type="component" value="Unassembled WGS sequence"/>
</dbReference>
<dbReference type="SUPFAM" id="SSF50985">
    <property type="entry name" value="RCC1/BLIP-II"/>
    <property type="match status" value="1"/>
</dbReference>
<keyword evidence="1" id="KW-0677">Repeat</keyword>
<evidence type="ECO:0000313" key="2">
    <source>
        <dbReference type="EMBL" id="NEX64677.1"/>
    </source>
</evidence>
<dbReference type="PROSITE" id="PS50012">
    <property type="entry name" value="RCC1_3"/>
    <property type="match status" value="5"/>
</dbReference>
<dbReference type="NCBIfam" id="NF038114">
    <property type="entry name" value="rightmost"/>
    <property type="match status" value="1"/>
</dbReference>
<dbReference type="RefSeq" id="WP_163968613.1">
    <property type="nucleotide sequence ID" value="NZ_JAAIVB010000085.1"/>
</dbReference>
<gene>
    <name evidence="2" type="ORF">G3574_26665</name>
</gene>
<accession>A0A6B3SVB6</accession>
<dbReference type="Gene3D" id="2.130.10.30">
    <property type="entry name" value="Regulator of chromosome condensation 1/beta-lactamase-inhibitor protein II"/>
    <property type="match status" value="2"/>
</dbReference>
<dbReference type="InterPro" id="IPR009091">
    <property type="entry name" value="RCC1/BLIP-II"/>
</dbReference>
<dbReference type="PROSITE" id="PS00626">
    <property type="entry name" value="RCC1_2"/>
    <property type="match status" value="3"/>
</dbReference>
<keyword evidence="3" id="KW-1185">Reference proteome</keyword>
<name>A0A6B3SVB6_9BURK</name>
<evidence type="ECO:0000313" key="3">
    <source>
        <dbReference type="Proteomes" id="UP000482155"/>
    </source>
</evidence>
<proteinExistence type="predicted"/>
<organism evidence="2 3">
    <name type="scientific">Noviherbaspirillum galbum</name>
    <dbReference type="NCBI Taxonomy" id="2709383"/>
    <lineage>
        <taxon>Bacteria</taxon>
        <taxon>Pseudomonadati</taxon>
        <taxon>Pseudomonadota</taxon>
        <taxon>Betaproteobacteria</taxon>
        <taxon>Burkholderiales</taxon>
        <taxon>Oxalobacteraceae</taxon>
        <taxon>Noviherbaspirillum</taxon>
    </lineage>
</organism>
<sequence>MAGFLHWFSPYEANKMVRRYSTTTCSIRHWLIHFSPQAIADTWIWSLHSIFGKAHLLLATVVLAAVGTSTAQAQALTSSTVASWGENCCGQTNVPAGLTGVTAISAGGSFNLAVKTDGTVAGWGYNGTGEVDIPAGLSGVKAVAGGGNHSLALKSDGTVVAWGYNDFGQVSGAAGLTGVTAIAAGHYHSLALKTDGTVVAWGYNNFGQTNVPNGLTGVIAISAGIDYSLALKSDGTVVGWGYDGNGEVSGATGVTGVTAIAAGGSHNLALKSDGTVVGWGSNAYGKVSGTAGLTGVTAIAAGYDHSLALKSDGTVVGWGSNAYGQVSGAVGLTGVTAIASGAYHGLAILPPAVKPYTFIGFLAPVNNPDTVNTGKAGRTYPVKWQLKDDSGAFVTSLNAVKSVTAKVTQCGNFSNDPTDALETTATGGTGLRYDATANQYIYNWSTPPAGCYTMFVTLDTGQVFSAYFNLSK</sequence>
<dbReference type="InterPro" id="IPR051709">
    <property type="entry name" value="Ub-ligase/GTPase-reg"/>
</dbReference>
<dbReference type="PANTHER" id="PTHR45622:SF58">
    <property type="entry name" value="REGULATOR OF CHROMOSOME CONDENSATION DOMAIN-CONTAINING PROTEIN"/>
    <property type="match status" value="1"/>
</dbReference>
<dbReference type="PANTHER" id="PTHR45622">
    <property type="entry name" value="UBIQUITIN-PROTEIN LIGASE E3A-RELATED"/>
    <property type="match status" value="1"/>
</dbReference>
<reference evidence="2 3" key="1">
    <citation type="submission" date="2020-02" db="EMBL/GenBank/DDBJ databases">
        <authorList>
            <person name="Kim M.K."/>
        </authorList>
    </citation>
    <scope>NUCLEOTIDE SEQUENCE [LARGE SCALE GENOMIC DNA]</scope>
    <source>
        <strain evidence="2 3">17J57-3</strain>
    </source>
</reference>